<sequence length="183" mass="21158">MPQGDYIELHRKRHGYRHDHFERKRKKEAREVHKRSQIAQKALGIKGKMFAKKRYAEKAQMKKTLSMHEESSARRKVDDEVHEGAVPAYLLDRETTTRAKVLSNTIKQKRKEKAGKWEVPLPKAYSPTPPRTMSDKPTSRSISQESSILSFSGRMALVSLDSNHLYRATAYDEDSGKTEFGWN</sequence>
<dbReference type="EMBL" id="CAUOFW020006315">
    <property type="protein sequence ID" value="CAK9174278.1"/>
    <property type="molecule type" value="Genomic_DNA"/>
</dbReference>
<evidence type="ECO:0008006" key="4">
    <source>
        <dbReference type="Google" id="ProtNLM"/>
    </source>
</evidence>
<feature type="region of interest" description="Disordered" evidence="1">
    <location>
        <begin position="109"/>
        <end position="145"/>
    </location>
</feature>
<gene>
    <name evidence="2" type="ORF">ILEXP_LOCUS44010</name>
</gene>
<name>A0ABC8TXQ9_9AQUA</name>
<accession>A0ABC8TXQ9</accession>
<evidence type="ECO:0000313" key="2">
    <source>
        <dbReference type="EMBL" id="CAK9174278.1"/>
    </source>
</evidence>
<evidence type="ECO:0000313" key="3">
    <source>
        <dbReference type="Proteomes" id="UP001642360"/>
    </source>
</evidence>
<evidence type="ECO:0000256" key="1">
    <source>
        <dbReference type="SAM" id="MobiDB-lite"/>
    </source>
</evidence>
<dbReference type="InterPro" id="IPR039411">
    <property type="entry name" value="NSA2_fam"/>
</dbReference>
<reference evidence="2 3" key="1">
    <citation type="submission" date="2024-02" db="EMBL/GenBank/DDBJ databases">
        <authorList>
            <person name="Vignale AGUSTIN F."/>
            <person name="Sosa J E."/>
            <person name="Modenutti C."/>
        </authorList>
    </citation>
    <scope>NUCLEOTIDE SEQUENCE [LARGE SCALE GENOMIC DNA]</scope>
</reference>
<organism evidence="2 3">
    <name type="scientific">Ilex paraguariensis</name>
    <name type="common">yerba mate</name>
    <dbReference type="NCBI Taxonomy" id="185542"/>
    <lineage>
        <taxon>Eukaryota</taxon>
        <taxon>Viridiplantae</taxon>
        <taxon>Streptophyta</taxon>
        <taxon>Embryophyta</taxon>
        <taxon>Tracheophyta</taxon>
        <taxon>Spermatophyta</taxon>
        <taxon>Magnoliopsida</taxon>
        <taxon>eudicotyledons</taxon>
        <taxon>Gunneridae</taxon>
        <taxon>Pentapetalae</taxon>
        <taxon>asterids</taxon>
        <taxon>campanulids</taxon>
        <taxon>Aquifoliales</taxon>
        <taxon>Aquifoliaceae</taxon>
        <taxon>Ilex</taxon>
    </lineage>
</organism>
<comment type="caution">
    <text evidence="2">The sequence shown here is derived from an EMBL/GenBank/DDBJ whole genome shotgun (WGS) entry which is preliminary data.</text>
</comment>
<dbReference type="AlphaFoldDB" id="A0ABC8TXQ9"/>
<dbReference type="PANTHER" id="PTHR12642">
    <property type="entry name" value="RIBOSOME BIOGENESIS PROTEIN NSA2 HOMOLOG"/>
    <property type="match status" value="1"/>
</dbReference>
<proteinExistence type="predicted"/>
<protein>
    <recommendedName>
        <fullName evidence="4">Ribosome biogenesis protein NSA2 homolog</fullName>
    </recommendedName>
</protein>
<dbReference type="Proteomes" id="UP001642360">
    <property type="component" value="Unassembled WGS sequence"/>
</dbReference>
<keyword evidence="3" id="KW-1185">Reference proteome</keyword>
<feature type="region of interest" description="Disordered" evidence="1">
    <location>
        <begin position="61"/>
        <end position="80"/>
    </location>
</feature>